<reference evidence="3 4" key="1">
    <citation type="submission" date="2019-07" db="EMBL/GenBank/DDBJ databases">
        <authorList>
            <person name="Kim J."/>
        </authorList>
    </citation>
    <scope>NUCLEOTIDE SEQUENCE [LARGE SCALE GENOMIC DNA]</scope>
    <source>
        <strain evidence="3 4">JC52</strain>
    </source>
</reference>
<dbReference type="GO" id="GO:0000166">
    <property type="term" value="F:nucleotide binding"/>
    <property type="evidence" value="ECO:0007669"/>
    <property type="project" value="InterPro"/>
</dbReference>
<dbReference type="OrthoDB" id="2551007at2"/>
<protein>
    <submittedName>
        <fullName evidence="3">Gfo/Idh/MocA family oxidoreductase</fullName>
    </submittedName>
</protein>
<dbReference type="Proteomes" id="UP000317036">
    <property type="component" value="Unassembled WGS sequence"/>
</dbReference>
<sequence length="337" mass="38261">MNVTFKICTIGCGSLASRVHGPSYRKYAQDYSDTMLAACCDLDAKKAQAFQEKFGFHKHYTDFKEMLRAEQPDAVCLVVPEPLTAAMSVQVMELGFPLMMEKPPGLSREEAISMIDASDRYSVPHQVALNRWHVPIALEAKVLIRSQVAKEDIHFIRYDFSRLHRVEHDFETTAIHGISGAAFWADSPYRYVRFHYQELPHLGDKVSNIFMHCEFESGAVAHINFTPVSGISIERATVQALGHTFFMELPIWSAYDHPGRLVHVHGGEVKLDRSGEEISGSEELFITNGFYAENESFFNDIRGGRKPQCDTRAALQFVELADCIRLRKTEYVRGDYQ</sequence>
<gene>
    <name evidence="3" type="ORF">FPZ49_03535</name>
</gene>
<dbReference type="GO" id="GO:0016491">
    <property type="term" value="F:oxidoreductase activity"/>
    <property type="evidence" value="ECO:0007669"/>
    <property type="project" value="UniProtKB-KW"/>
</dbReference>
<dbReference type="Gene3D" id="3.40.50.720">
    <property type="entry name" value="NAD(P)-binding Rossmann-like Domain"/>
    <property type="match status" value="1"/>
</dbReference>
<dbReference type="PANTHER" id="PTHR43818:SF11">
    <property type="entry name" value="BCDNA.GH03377"/>
    <property type="match status" value="1"/>
</dbReference>
<dbReference type="AlphaFoldDB" id="A0A559KGR9"/>
<evidence type="ECO:0000313" key="3">
    <source>
        <dbReference type="EMBL" id="TVY11316.1"/>
    </source>
</evidence>
<comment type="caution">
    <text evidence="3">The sequence shown here is derived from an EMBL/GenBank/DDBJ whole genome shotgun (WGS) entry which is preliminary data.</text>
</comment>
<proteinExistence type="predicted"/>
<dbReference type="Gene3D" id="3.30.360.10">
    <property type="entry name" value="Dihydrodipicolinate Reductase, domain 2"/>
    <property type="match status" value="1"/>
</dbReference>
<dbReference type="PANTHER" id="PTHR43818">
    <property type="entry name" value="BCDNA.GH03377"/>
    <property type="match status" value="1"/>
</dbReference>
<dbReference type="InterPro" id="IPR050463">
    <property type="entry name" value="Gfo/Idh/MocA_oxidrdct_glycsds"/>
</dbReference>
<keyword evidence="4" id="KW-1185">Reference proteome</keyword>
<evidence type="ECO:0000256" key="1">
    <source>
        <dbReference type="ARBA" id="ARBA00023002"/>
    </source>
</evidence>
<dbReference type="Pfam" id="PF01408">
    <property type="entry name" value="GFO_IDH_MocA"/>
    <property type="match status" value="1"/>
</dbReference>
<dbReference type="SUPFAM" id="SSF51735">
    <property type="entry name" value="NAD(P)-binding Rossmann-fold domains"/>
    <property type="match status" value="1"/>
</dbReference>
<dbReference type="EMBL" id="VNJI01000003">
    <property type="protein sequence ID" value="TVY11316.1"/>
    <property type="molecule type" value="Genomic_DNA"/>
</dbReference>
<keyword evidence="1" id="KW-0560">Oxidoreductase</keyword>
<dbReference type="InterPro" id="IPR036291">
    <property type="entry name" value="NAD(P)-bd_dom_sf"/>
</dbReference>
<dbReference type="InterPro" id="IPR000683">
    <property type="entry name" value="Gfo/Idh/MocA-like_OxRdtase_N"/>
</dbReference>
<evidence type="ECO:0000313" key="4">
    <source>
        <dbReference type="Proteomes" id="UP000317036"/>
    </source>
</evidence>
<feature type="domain" description="Gfo/Idh/MocA-like oxidoreductase N-terminal" evidence="2">
    <location>
        <begin position="5"/>
        <end position="127"/>
    </location>
</feature>
<organism evidence="3 4">
    <name type="scientific">Paenibacillus cremeus</name>
    <dbReference type="NCBI Taxonomy" id="2163881"/>
    <lineage>
        <taxon>Bacteria</taxon>
        <taxon>Bacillati</taxon>
        <taxon>Bacillota</taxon>
        <taxon>Bacilli</taxon>
        <taxon>Bacillales</taxon>
        <taxon>Paenibacillaceae</taxon>
        <taxon>Paenibacillus</taxon>
    </lineage>
</organism>
<accession>A0A559KGR9</accession>
<name>A0A559KGR9_9BACL</name>
<evidence type="ECO:0000259" key="2">
    <source>
        <dbReference type="Pfam" id="PF01408"/>
    </source>
</evidence>